<keyword evidence="1" id="KW-0812">Transmembrane</keyword>
<accession>A0A0R0EEI1</accession>
<evidence type="ECO:0000313" key="2">
    <source>
        <dbReference type="EMBL" id="KRG88404.1"/>
    </source>
</evidence>
<protein>
    <recommendedName>
        <fullName evidence="4">DUF1453 domain-containing protein</fullName>
    </recommendedName>
</protein>
<dbReference type="Proteomes" id="UP000050940">
    <property type="component" value="Unassembled WGS sequence"/>
</dbReference>
<proteinExistence type="predicted"/>
<dbReference type="PATRIC" id="fig|659018.3.peg.8"/>
<feature type="transmembrane region" description="Helical" evidence="1">
    <location>
        <begin position="102"/>
        <end position="119"/>
    </location>
</feature>
<dbReference type="OrthoDB" id="6038141at2"/>
<reference evidence="2 3" key="1">
    <citation type="submission" date="2015-05" db="EMBL/GenBank/DDBJ databases">
        <title>Genome sequencing and analysis of members of genus Stenotrophomonas.</title>
        <authorList>
            <person name="Patil P.P."/>
            <person name="Midha S."/>
            <person name="Patil P.B."/>
        </authorList>
    </citation>
    <scope>NUCLEOTIDE SEQUENCE [LARGE SCALE GENOMIC DNA]</scope>
    <source>
        <strain evidence="2 3">JCM 16244</strain>
    </source>
</reference>
<evidence type="ECO:0008006" key="4">
    <source>
        <dbReference type="Google" id="ProtNLM"/>
    </source>
</evidence>
<sequence length="168" mass="18113">MPAPLPVYMPWLMTAGFGWLYYRRIRRHFGWQPWRPRRTLVRIVLLAVVVALLGLAALYLPHVAPGMLAGAVAGAGLGVFALRHTRFGARDGQPGYTPNPWIGGALSLLLVARLAWRWYDGAFSQGMASGAGNASPLTMSLAAALVCYGLVQAIGLNLRMRRGDGEGG</sequence>
<feature type="transmembrane region" description="Helical" evidence="1">
    <location>
        <begin position="139"/>
        <end position="158"/>
    </location>
</feature>
<evidence type="ECO:0000313" key="3">
    <source>
        <dbReference type="Proteomes" id="UP000050940"/>
    </source>
</evidence>
<keyword evidence="3" id="KW-1185">Reference proteome</keyword>
<dbReference type="EMBL" id="LDJP01000001">
    <property type="protein sequence ID" value="KRG88404.1"/>
    <property type="molecule type" value="Genomic_DNA"/>
</dbReference>
<keyword evidence="1" id="KW-0472">Membrane</keyword>
<name>A0A0R0EEI1_9GAMM</name>
<dbReference type="AlphaFoldDB" id="A0A0R0EEI1"/>
<dbReference type="RefSeq" id="WP_057639196.1">
    <property type="nucleotide sequence ID" value="NZ_LDJP01000001.1"/>
</dbReference>
<keyword evidence="1" id="KW-1133">Transmembrane helix</keyword>
<comment type="caution">
    <text evidence="2">The sequence shown here is derived from an EMBL/GenBank/DDBJ whole genome shotgun (WGS) entry which is preliminary data.</text>
</comment>
<gene>
    <name evidence="2" type="ORF">ABB34_00040</name>
</gene>
<organism evidence="2 3">
    <name type="scientific">Stenotrophomonas daejeonensis</name>
    <dbReference type="NCBI Taxonomy" id="659018"/>
    <lineage>
        <taxon>Bacteria</taxon>
        <taxon>Pseudomonadati</taxon>
        <taxon>Pseudomonadota</taxon>
        <taxon>Gammaproteobacteria</taxon>
        <taxon>Lysobacterales</taxon>
        <taxon>Lysobacteraceae</taxon>
        <taxon>Stenotrophomonas</taxon>
    </lineage>
</organism>
<feature type="transmembrane region" description="Helical" evidence="1">
    <location>
        <begin position="43"/>
        <end position="60"/>
    </location>
</feature>
<evidence type="ECO:0000256" key="1">
    <source>
        <dbReference type="SAM" id="Phobius"/>
    </source>
</evidence>
<feature type="transmembrane region" description="Helical" evidence="1">
    <location>
        <begin position="6"/>
        <end position="22"/>
    </location>
</feature>
<feature type="transmembrane region" description="Helical" evidence="1">
    <location>
        <begin position="66"/>
        <end position="82"/>
    </location>
</feature>
<dbReference type="Pfam" id="PF07301">
    <property type="entry name" value="DUF1453"/>
    <property type="match status" value="1"/>
</dbReference>
<dbReference type="InterPro" id="IPR058247">
    <property type="entry name" value="DUF1453"/>
</dbReference>